<dbReference type="GO" id="GO:0051082">
    <property type="term" value="F:unfolded protein binding"/>
    <property type="evidence" value="ECO:0007669"/>
    <property type="project" value="InterPro"/>
</dbReference>
<evidence type="ECO:0000256" key="1">
    <source>
        <dbReference type="ARBA" id="ARBA00004496"/>
    </source>
</evidence>
<dbReference type="PANTHER" id="PTHR11353">
    <property type="entry name" value="CHAPERONIN"/>
    <property type="match status" value="1"/>
</dbReference>
<dbReference type="PRINTS" id="PR00304">
    <property type="entry name" value="TCOMPLEXTCP1"/>
</dbReference>
<keyword evidence="11" id="KW-1185">Reference proteome</keyword>
<dbReference type="Gene3D" id="3.30.260.10">
    <property type="entry name" value="TCP-1-like chaperonin intermediate domain"/>
    <property type="match status" value="1"/>
</dbReference>
<evidence type="ECO:0000256" key="2">
    <source>
        <dbReference type="ARBA" id="ARBA00008020"/>
    </source>
</evidence>
<dbReference type="InterPro" id="IPR017998">
    <property type="entry name" value="Chaperone_TCP-1"/>
</dbReference>
<gene>
    <name evidence="10" type="ORF">WHR41_07915</name>
</gene>
<comment type="similarity">
    <text evidence="2 8">Belongs to the TCP-1 chaperonin family.</text>
</comment>
<evidence type="ECO:0000256" key="9">
    <source>
        <dbReference type="SAM" id="MobiDB-lite"/>
    </source>
</evidence>
<dbReference type="PROSITE" id="PS00751">
    <property type="entry name" value="TCP1_2"/>
    <property type="match status" value="1"/>
</dbReference>
<dbReference type="InterPro" id="IPR002194">
    <property type="entry name" value="Chaperonin_TCP-1_CS"/>
</dbReference>
<dbReference type="RefSeq" id="XP_069226257.1">
    <property type="nucleotide sequence ID" value="XM_069376519.1"/>
</dbReference>
<protein>
    <recommendedName>
        <fullName evidence="7">CCT-theta</fullName>
    </recommendedName>
</protein>
<dbReference type="SUPFAM" id="SSF52029">
    <property type="entry name" value="GroEL apical domain-like"/>
    <property type="match status" value="1"/>
</dbReference>
<dbReference type="Proteomes" id="UP000803884">
    <property type="component" value="Unassembled WGS sequence"/>
</dbReference>
<dbReference type="GO" id="GO:0140662">
    <property type="term" value="F:ATP-dependent protein folding chaperone"/>
    <property type="evidence" value="ECO:0007669"/>
    <property type="project" value="InterPro"/>
</dbReference>
<dbReference type="InterPro" id="IPR012721">
    <property type="entry name" value="Chap_CCT_theta"/>
</dbReference>
<evidence type="ECO:0000256" key="4">
    <source>
        <dbReference type="ARBA" id="ARBA00022741"/>
    </source>
</evidence>
<dbReference type="GO" id="GO:0016887">
    <property type="term" value="F:ATP hydrolysis activity"/>
    <property type="evidence" value="ECO:0007669"/>
    <property type="project" value="InterPro"/>
</dbReference>
<evidence type="ECO:0000256" key="7">
    <source>
        <dbReference type="ARBA" id="ARBA00029602"/>
    </source>
</evidence>
<dbReference type="InterPro" id="IPR002423">
    <property type="entry name" value="Cpn60/GroEL/TCP-1"/>
</dbReference>
<comment type="caution">
    <text evidence="10">The sequence shown here is derived from an EMBL/GenBank/DDBJ whole genome shotgun (WGS) entry which is preliminary data.</text>
</comment>
<accession>A0AB34KIH9</accession>
<evidence type="ECO:0000313" key="10">
    <source>
        <dbReference type="EMBL" id="KAL1583150.1"/>
    </source>
</evidence>
<name>A0AB34KIH9_9PEZI</name>
<dbReference type="GeneID" id="96009357"/>
<dbReference type="GO" id="GO:0005524">
    <property type="term" value="F:ATP binding"/>
    <property type="evidence" value="ECO:0007669"/>
    <property type="project" value="UniProtKB-KW"/>
</dbReference>
<sequence>MSLSVPGAPNAGLFKPGYQNHDAEDGAVLRNIDACRTIAQTVQTSLGPYGRNKIVINHLQKMILTNDAATILRELEVVHPAAKLLVMASQQQEAEMGDATNLVIVLAGELLKKAEDLLRMGLKTSEIAKGYERAQGFALKALEELEVERVEDMRDQAELAKALRTVIAAKQSGNEEFLADCVAEAVLAVMPKNPYNFNVDNVRVVKIMGGGLEQSRVVKGMVFGREPDGSIKKATKAKVGVFSCPIDISQTETKGTVLLKNSKELLDFSKGEEAQMEAAIKELHDSGIRVVVAGATVGELAMHYLNRFGIMVIKILSKFELRRLCNVVGATPLARLGAPMPDEMGDIDVVETLEIGGDRVTVFRQENDSTRTATIVLRGATQNHLDDVERAVDDGVNAIKAITRDPRMVPGAGAAEMQIIDKVNSVAEKTPGLSQYAIKKYAEAFEVIPRTLAESAGLDATEVLARLYTAHNSSQQPAKKQAESSSEDEAPATMGVDIENGDGTGTLDAEDEGILDLMVSKSWAIKLATESVRTILSVDQIIVARQAGGPKPPGPNPNWDED</sequence>
<dbReference type="SUPFAM" id="SSF48592">
    <property type="entry name" value="GroEL equatorial domain-like"/>
    <property type="match status" value="1"/>
</dbReference>
<dbReference type="CDD" id="cd03341">
    <property type="entry name" value="TCP1_theta"/>
    <property type="match status" value="1"/>
</dbReference>
<dbReference type="EMBL" id="JAAQHG020000038">
    <property type="protein sequence ID" value="KAL1583150.1"/>
    <property type="molecule type" value="Genomic_DNA"/>
</dbReference>
<keyword evidence="4 8" id="KW-0547">Nucleotide-binding</keyword>
<evidence type="ECO:0000256" key="5">
    <source>
        <dbReference type="ARBA" id="ARBA00022840"/>
    </source>
</evidence>
<evidence type="ECO:0000256" key="3">
    <source>
        <dbReference type="ARBA" id="ARBA00022490"/>
    </source>
</evidence>
<organism evidence="10 11">
    <name type="scientific">Cladosporium halotolerans</name>
    <dbReference type="NCBI Taxonomy" id="1052096"/>
    <lineage>
        <taxon>Eukaryota</taxon>
        <taxon>Fungi</taxon>
        <taxon>Dikarya</taxon>
        <taxon>Ascomycota</taxon>
        <taxon>Pezizomycotina</taxon>
        <taxon>Dothideomycetes</taxon>
        <taxon>Dothideomycetidae</taxon>
        <taxon>Cladosporiales</taxon>
        <taxon>Cladosporiaceae</taxon>
        <taxon>Cladosporium</taxon>
    </lineage>
</organism>
<keyword evidence="6 8" id="KW-0143">Chaperone</keyword>
<evidence type="ECO:0000256" key="6">
    <source>
        <dbReference type="ARBA" id="ARBA00023186"/>
    </source>
</evidence>
<dbReference type="InterPro" id="IPR027413">
    <property type="entry name" value="GROEL-like_equatorial_sf"/>
</dbReference>
<dbReference type="AlphaFoldDB" id="A0AB34KIH9"/>
<evidence type="ECO:0000313" key="11">
    <source>
        <dbReference type="Proteomes" id="UP000803884"/>
    </source>
</evidence>
<dbReference type="FunFam" id="3.50.7.10:FF:000008">
    <property type="entry name" value="T-complex protein 1 subunit theta"/>
    <property type="match status" value="1"/>
</dbReference>
<dbReference type="Pfam" id="PF00118">
    <property type="entry name" value="Cpn60_TCP1"/>
    <property type="match status" value="1"/>
</dbReference>
<dbReference type="SUPFAM" id="SSF54849">
    <property type="entry name" value="GroEL-intermediate domain like"/>
    <property type="match status" value="1"/>
</dbReference>
<dbReference type="Gene3D" id="1.10.560.10">
    <property type="entry name" value="GroEL-like equatorial domain"/>
    <property type="match status" value="1"/>
</dbReference>
<keyword evidence="3" id="KW-0963">Cytoplasm</keyword>
<evidence type="ECO:0000256" key="8">
    <source>
        <dbReference type="RuleBase" id="RU004187"/>
    </source>
</evidence>
<proteinExistence type="inferred from homology"/>
<dbReference type="GO" id="GO:0005832">
    <property type="term" value="C:chaperonin-containing T-complex"/>
    <property type="evidence" value="ECO:0007669"/>
    <property type="project" value="UniProtKB-ARBA"/>
</dbReference>
<dbReference type="InterPro" id="IPR027409">
    <property type="entry name" value="GroEL-like_apical_dom_sf"/>
</dbReference>
<dbReference type="InterPro" id="IPR027410">
    <property type="entry name" value="TCP-1-like_intermed_sf"/>
</dbReference>
<dbReference type="NCBIfam" id="TIGR02346">
    <property type="entry name" value="chap_CCT_theta"/>
    <property type="match status" value="1"/>
</dbReference>
<keyword evidence="5 8" id="KW-0067">ATP-binding</keyword>
<dbReference type="Gene3D" id="3.50.7.10">
    <property type="entry name" value="GroEL"/>
    <property type="match status" value="1"/>
</dbReference>
<reference evidence="10 11" key="1">
    <citation type="journal article" date="2020" name="Microbiol. Resour. Announc.">
        <title>Draft Genome Sequence of a Cladosporium Species Isolated from the Mesophotic Ascidian Didemnum maculosum.</title>
        <authorList>
            <person name="Gioti A."/>
            <person name="Siaperas R."/>
            <person name="Nikolaivits E."/>
            <person name="Le Goff G."/>
            <person name="Ouazzani J."/>
            <person name="Kotoulas G."/>
            <person name="Topakas E."/>
        </authorList>
    </citation>
    <scope>NUCLEOTIDE SEQUENCE [LARGE SCALE GENOMIC DNA]</scope>
    <source>
        <strain evidence="10 11">TM138-S3</strain>
    </source>
</reference>
<comment type="subcellular location">
    <subcellularLocation>
        <location evidence="1">Cytoplasm</location>
    </subcellularLocation>
</comment>
<feature type="region of interest" description="Disordered" evidence="9">
    <location>
        <begin position="471"/>
        <end position="507"/>
    </location>
</feature>